<dbReference type="InterPro" id="IPR023332">
    <property type="entry name" value="Proteasome_alpha-type"/>
</dbReference>
<organism evidence="4 5">
    <name type="scientific">Spraguea lophii (strain 42_110)</name>
    <name type="common">Microsporidian parasite</name>
    <dbReference type="NCBI Taxonomy" id="1358809"/>
    <lineage>
        <taxon>Eukaryota</taxon>
        <taxon>Fungi</taxon>
        <taxon>Fungi incertae sedis</taxon>
        <taxon>Microsporidia</taxon>
        <taxon>Spragueidae</taxon>
        <taxon>Spraguea</taxon>
    </lineage>
</organism>
<dbReference type="InterPro" id="IPR001353">
    <property type="entry name" value="Proteasome_sua/b"/>
</dbReference>
<protein>
    <submittedName>
        <fullName evidence="4">26S proteasome alpha-type subunit PRE9</fullName>
    </submittedName>
</protein>
<dbReference type="Pfam" id="PF10584">
    <property type="entry name" value="Proteasome_A_N"/>
    <property type="match status" value="1"/>
</dbReference>
<dbReference type="Proteomes" id="UP000014978">
    <property type="component" value="Unassembled WGS sequence"/>
</dbReference>
<dbReference type="InterPro" id="IPR000426">
    <property type="entry name" value="Proteasome_asu_N"/>
</dbReference>
<dbReference type="Pfam" id="PF00227">
    <property type="entry name" value="Proteasome"/>
    <property type="match status" value="1"/>
</dbReference>
<gene>
    <name evidence="4" type="ORF">SLOPH_15</name>
</gene>
<name>S7W5X9_SPRLO</name>
<dbReference type="GO" id="GO:0034515">
    <property type="term" value="C:proteasome storage granule"/>
    <property type="evidence" value="ECO:0007669"/>
    <property type="project" value="EnsemblFungi"/>
</dbReference>
<dbReference type="VEuPathDB" id="MicrosporidiaDB:SLOPH_15"/>
<dbReference type="PANTHER" id="PTHR11599">
    <property type="entry name" value="PROTEASOME SUBUNIT ALPHA/BETA"/>
    <property type="match status" value="1"/>
</dbReference>
<dbReference type="PROSITE" id="PS51475">
    <property type="entry name" value="PROTEASOME_ALPHA_2"/>
    <property type="match status" value="1"/>
</dbReference>
<comment type="caution">
    <text evidence="4">The sequence shown here is derived from an EMBL/GenBank/DDBJ whole genome shotgun (WGS) entry which is preliminary data.</text>
</comment>
<dbReference type="GO" id="GO:0080129">
    <property type="term" value="P:proteasome core complex assembly"/>
    <property type="evidence" value="ECO:0007669"/>
    <property type="project" value="EnsemblFungi"/>
</dbReference>
<sequence length="229" mass="25753">MEEQDAKTNTYTPEGRILQVEYAMKGVQNGGTTIGITCNDGVVLFGMKKEKSLIKYEKLYKISDGIYCCICGNSSDALQMIGYARLKAAEFEEEFGVPIPLLTLCKKVGAIKQNFTLGGGLRPFGVSILFAGISNGNVELISTDPSGNYNKWRAISYGENSVEINNKFKEELLNEYSLDEASNKLFEMLNNVRELKEDDVEKMEMLLFTKNEMKLLEKDEIKKYLTIKT</sequence>
<dbReference type="InterPro" id="IPR029055">
    <property type="entry name" value="Ntn_hydrolases_N"/>
</dbReference>
<dbReference type="OMA" id="RECFKVV"/>
<dbReference type="OrthoDB" id="431557at2759"/>
<comment type="similarity">
    <text evidence="2">Belongs to the peptidase T1A family.</text>
</comment>
<dbReference type="EMBL" id="ATCN01000971">
    <property type="protein sequence ID" value="EPR78171.1"/>
    <property type="molecule type" value="Genomic_DNA"/>
</dbReference>
<dbReference type="InterPro" id="IPR050115">
    <property type="entry name" value="Proteasome_alpha"/>
</dbReference>
<evidence type="ECO:0000256" key="2">
    <source>
        <dbReference type="PROSITE-ProRule" id="PRU00808"/>
    </source>
</evidence>
<accession>S7W5X9</accession>
<dbReference type="AlphaFoldDB" id="S7W5X9"/>
<evidence type="ECO:0000313" key="5">
    <source>
        <dbReference type="Proteomes" id="UP000014978"/>
    </source>
</evidence>
<dbReference type="HOGENOM" id="CLU_035750_4_3_1"/>
<evidence type="ECO:0000259" key="3">
    <source>
        <dbReference type="SMART" id="SM00948"/>
    </source>
</evidence>
<evidence type="ECO:0000313" key="4">
    <source>
        <dbReference type="EMBL" id="EPR78171.1"/>
    </source>
</evidence>
<proteinExistence type="inferred from homology"/>
<dbReference type="SUPFAM" id="SSF56235">
    <property type="entry name" value="N-terminal nucleophile aminohydrolases (Ntn hydrolases)"/>
    <property type="match status" value="1"/>
</dbReference>
<dbReference type="GO" id="GO:0043161">
    <property type="term" value="P:proteasome-mediated ubiquitin-dependent protein catabolic process"/>
    <property type="evidence" value="ECO:0007669"/>
    <property type="project" value="EnsemblFungi"/>
</dbReference>
<dbReference type="STRING" id="1358809.S7W5X9"/>
<dbReference type="SMART" id="SM00948">
    <property type="entry name" value="Proteasome_A_N"/>
    <property type="match status" value="1"/>
</dbReference>
<keyword evidence="1 2" id="KW-0647">Proteasome</keyword>
<evidence type="ECO:0000256" key="1">
    <source>
        <dbReference type="ARBA" id="ARBA00022942"/>
    </source>
</evidence>
<dbReference type="GO" id="GO:0010499">
    <property type="term" value="P:proteasomal ubiquitin-independent protein catabolic process"/>
    <property type="evidence" value="ECO:0007669"/>
    <property type="project" value="EnsemblFungi"/>
</dbReference>
<dbReference type="FunCoup" id="S7W5X9">
    <property type="interactions" value="210"/>
</dbReference>
<dbReference type="InParanoid" id="S7W5X9"/>
<dbReference type="Gene3D" id="3.60.20.10">
    <property type="entry name" value="Glutamine Phosphoribosylpyrophosphate, subunit 1, domain 1"/>
    <property type="match status" value="1"/>
</dbReference>
<reference evidence="5" key="1">
    <citation type="journal article" date="2013" name="PLoS Genet.">
        <title>The genome of Spraguea lophii and the basis of host-microsporidian interactions.</title>
        <authorList>
            <person name="Campbell S.E."/>
            <person name="Williams T.A."/>
            <person name="Yousuf A."/>
            <person name="Soanes D.M."/>
            <person name="Paszkiewicz K.H."/>
            <person name="Williams B.A.P."/>
        </authorList>
    </citation>
    <scope>NUCLEOTIDE SEQUENCE [LARGE SCALE GENOMIC DNA]</scope>
    <source>
        <strain evidence="5">42_110</strain>
    </source>
</reference>
<feature type="domain" description="Proteasome alpha-type subunits" evidence="3">
    <location>
        <begin position="4"/>
        <end position="26"/>
    </location>
</feature>
<keyword evidence="5" id="KW-1185">Reference proteome</keyword>
<dbReference type="GO" id="GO:0019773">
    <property type="term" value="C:proteasome core complex, alpha-subunit complex"/>
    <property type="evidence" value="ECO:0007669"/>
    <property type="project" value="UniProtKB-UniRule"/>
</dbReference>